<sequence>MEDTYYLPNTEPSFINYPVLRDEQANIEAISTYAERAYSALYDYNEAIYDRVDINTDELEQYITLCRQTCSNLGTADRIPYDVLIELRSILAELYRLRQLAAGTDTIGVPDEIKEDEGI</sequence>
<dbReference type="Proteomes" id="UP001185028">
    <property type="component" value="Unassembled WGS sequence"/>
</dbReference>
<evidence type="ECO:0000313" key="1">
    <source>
        <dbReference type="EMBL" id="MDR6243140.1"/>
    </source>
</evidence>
<name>A0ABU1IVU9_9BACL</name>
<keyword evidence="2" id="KW-1185">Reference proteome</keyword>
<dbReference type="EMBL" id="JAVDQH010000003">
    <property type="protein sequence ID" value="MDR6243140.1"/>
    <property type="molecule type" value="Genomic_DNA"/>
</dbReference>
<organism evidence="1 2">
    <name type="scientific">Paenibacillus hunanensis</name>
    <dbReference type="NCBI Taxonomy" id="539262"/>
    <lineage>
        <taxon>Bacteria</taxon>
        <taxon>Bacillati</taxon>
        <taxon>Bacillota</taxon>
        <taxon>Bacilli</taxon>
        <taxon>Bacillales</taxon>
        <taxon>Paenibacillaceae</taxon>
        <taxon>Paenibacillus</taxon>
    </lineage>
</organism>
<comment type="caution">
    <text evidence="1">The sequence shown here is derived from an EMBL/GenBank/DDBJ whole genome shotgun (WGS) entry which is preliminary data.</text>
</comment>
<dbReference type="RefSeq" id="WP_188775376.1">
    <property type="nucleotide sequence ID" value="NZ_BMMB01000004.1"/>
</dbReference>
<evidence type="ECO:0000313" key="2">
    <source>
        <dbReference type="Proteomes" id="UP001185028"/>
    </source>
</evidence>
<protein>
    <submittedName>
        <fullName evidence="1">Uncharacterized protein</fullName>
    </submittedName>
</protein>
<reference evidence="1 2" key="1">
    <citation type="submission" date="2023-07" db="EMBL/GenBank/DDBJ databases">
        <title>Genomic Encyclopedia of Type Strains, Phase IV (KMG-IV): sequencing the most valuable type-strain genomes for metagenomic binning, comparative biology and taxonomic classification.</title>
        <authorList>
            <person name="Goeker M."/>
        </authorList>
    </citation>
    <scope>NUCLEOTIDE SEQUENCE [LARGE SCALE GENOMIC DNA]</scope>
    <source>
        <strain evidence="1 2">DSM 22170</strain>
    </source>
</reference>
<proteinExistence type="predicted"/>
<accession>A0ABU1IVU9</accession>
<gene>
    <name evidence="1" type="ORF">JOC58_001025</name>
</gene>